<dbReference type="SMART" id="SM00073">
    <property type="entry name" value="HPT"/>
    <property type="match status" value="1"/>
</dbReference>
<evidence type="ECO:0000256" key="10">
    <source>
        <dbReference type="SAM" id="Coils"/>
    </source>
</evidence>
<dbReference type="Pfam" id="PF01584">
    <property type="entry name" value="CheW"/>
    <property type="match status" value="1"/>
</dbReference>
<dbReference type="SUPFAM" id="SSF55874">
    <property type="entry name" value="ATPase domain of HSP90 chaperone/DNA topoisomerase II/histidine kinase"/>
    <property type="match status" value="1"/>
</dbReference>
<dbReference type="PROSITE" id="PS50851">
    <property type="entry name" value="CHEW"/>
    <property type="match status" value="1"/>
</dbReference>
<evidence type="ECO:0000313" key="15">
    <source>
        <dbReference type="Proteomes" id="UP000548582"/>
    </source>
</evidence>
<accession>A0A848EE76</accession>
<dbReference type="SMART" id="SM00387">
    <property type="entry name" value="HATPase_c"/>
    <property type="match status" value="1"/>
</dbReference>
<dbReference type="Gene3D" id="1.20.120.160">
    <property type="entry name" value="HPT domain"/>
    <property type="match status" value="1"/>
</dbReference>
<evidence type="ECO:0000256" key="2">
    <source>
        <dbReference type="ARBA" id="ARBA00012438"/>
    </source>
</evidence>
<dbReference type="InterPro" id="IPR051315">
    <property type="entry name" value="Bact_Chemotaxis_CheA"/>
</dbReference>
<dbReference type="InterPro" id="IPR003594">
    <property type="entry name" value="HATPase_dom"/>
</dbReference>
<dbReference type="AlphaFoldDB" id="A0A848EE76"/>
<dbReference type="GO" id="GO:0006935">
    <property type="term" value="P:chemotaxis"/>
    <property type="evidence" value="ECO:0007669"/>
    <property type="project" value="InterPro"/>
</dbReference>
<name>A0A848EE76_9PROT</name>
<dbReference type="InterPro" id="IPR036641">
    <property type="entry name" value="HPT_dom_sf"/>
</dbReference>
<evidence type="ECO:0000256" key="4">
    <source>
        <dbReference type="ARBA" id="ARBA00022553"/>
    </source>
</evidence>
<comment type="catalytic activity">
    <reaction evidence="1">
        <text>ATP + protein L-histidine = ADP + protein N-phospho-L-histidine.</text>
        <dbReference type="EC" id="2.7.13.3"/>
    </reaction>
</comment>
<evidence type="ECO:0000259" key="12">
    <source>
        <dbReference type="PROSITE" id="PS50851"/>
    </source>
</evidence>
<comment type="function">
    <text evidence="8">Involved in the transmission of sensory signals from the chemoreceptors to the flagellar motors. CheA is autophosphorylated; it can transfer its phosphate group to either CheB or CheY.</text>
</comment>
<dbReference type="InterPro" id="IPR008207">
    <property type="entry name" value="Sig_transdc_His_kin_Hpt_dom"/>
</dbReference>
<evidence type="ECO:0000256" key="9">
    <source>
        <dbReference type="PROSITE-ProRule" id="PRU00110"/>
    </source>
</evidence>
<dbReference type="RefSeq" id="WP_170055132.1">
    <property type="nucleotide sequence ID" value="NZ_JABBKX010000006.1"/>
</dbReference>
<sequence length="866" mass="87123">MIDDDLRDHFAAESEEHLDTIETLLAAGVADRAAIDSLFRAFHSLKGMSGALGGAGMMAVAHRCEDILGLARQGRAAIVGEAANALVAAVDTMRRQRAGLVGENCDIPAPAALLSRLGAVADGTAVATPPPAAAPPPASAPSAASQAARHFAVLAEVSAKVAMNLAPLAAGASHEATTLATELAALARAAGAGRVAATLDALPRRAGPSALPAFGDLCRGLVALSALTGQDAGAAALQQALAETSGQAGLPARLGALAELLDGADPAACVAAARDGARIAAAIGEAPLEDLLLTVEDLWDRLAEPDAAAAVTARRALIAGRLRAVATGGLAVLRTQAEEPTAPVAAPGIPPDFAATLGPEGAERAAAAVASGRGLYRARLGHLATVEREAALIEWLTAQGAEALASRLLPGSDPPVLELLLAGPADARAFEASRAAIDPAGTLVAALTPLGATPAGEPATPAAGGTLRLRQETVDGIIALEAEVRAAGLSLADVAGRTEVRGLATRIASLTRDLPPGRAAEAAALADRVSATMQEVQGTADRLTIALRRLNEAMMELRVTPLAALFGRMPRIARAVAEAAGKEIEVELAGGEVSIDRGLIEILADPLQHLVRNAVDHGVEPPAQRSAAGKPPRAHLRIAAERHGADRVRVTVADDGAGIDTEAVRRAAVARGVVGGAEAARLDETGVHRLLFRPGFSTKDRVSATSGRGVGLDVVEDAVHRAGGSVTVSSRPGAGTEFVLDLPLSAAMAPVLLVEAGGHPYALPVARVEAVLHTGTLGSAGELPPVVSLEAALGLPVPGEPGGILLLRGAGGRRIGLSVGRVSRRVDLLLRPLHPTLAALPGVGGVGVLGTGEPVVVLEPDGLAPA</sequence>
<dbReference type="InterPro" id="IPR004358">
    <property type="entry name" value="Sig_transdc_His_kin-like_C"/>
</dbReference>
<evidence type="ECO:0000259" key="13">
    <source>
        <dbReference type="PROSITE" id="PS50894"/>
    </source>
</evidence>
<dbReference type="EC" id="2.7.13.3" evidence="2"/>
<dbReference type="Gene3D" id="3.30.565.10">
    <property type="entry name" value="Histidine kinase-like ATPase, C-terminal domain"/>
    <property type="match status" value="1"/>
</dbReference>
<dbReference type="PRINTS" id="PR00344">
    <property type="entry name" value="BCTRLSENSOR"/>
</dbReference>
<organism evidence="14 15">
    <name type="scientific">Neoroseomonas marina</name>
    <dbReference type="NCBI Taxonomy" id="1232220"/>
    <lineage>
        <taxon>Bacteria</taxon>
        <taxon>Pseudomonadati</taxon>
        <taxon>Pseudomonadota</taxon>
        <taxon>Alphaproteobacteria</taxon>
        <taxon>Acetobacterales</taxon>
        <taxon>Acetobacteraceae</taxon>
        <taxon>Neoroseomonas</taxon>
    </lineage>
</organism>
<feature type="modified residue" description="Phosphohistidine" evidence="9">
    <location>
        <position position="43"/>
    </location>
</feature>
<dbReference type="InterPro" id="IPR005467">
    <property type="entry name" value="His_kinase_dom"/>
</dbReference>
<evidence type="ECO:0000256" key="1">
    <source>
        <dbReference type="ARBA" id="ARBA00000085"/>
    </source>
</evidence>
<feature type="domain" description="CheW-like" evidence="12">
    <location>
        <begin position="724"/>
        <end position="866"/>
    </location>
</feature>
<keyword evidence="7" id="KW-0902">Two-component regulatory system</keyword>
<dbReference type="SUPFAM" id="SSF50341">
    <property type="entry name" value="CheW-like"/>
    <property type="match status" value="1"/>
</dbReference>
<evidence type="ECO:0000256" key="3">
    <source>
        <dbReference type="ARBA" id="ARBA00021495"/>
    </source>
</evidence>
<dbReference type="PANTHER" id="PTHR43395:SF1">
    <property type="entry name" value="CHEMOTAXIS PROTEIN CHEA"/>
    <property type="match status" value="1"/>
</dbReference>
<dbReference type="SUPFAM" id="SSF47226">
    <property type="entry name" value="Histidine-containing phosphotransfer domain, HPT domain"/>
    <property type="match status" value="1"/>
</dbReference>
<evidence type="ECO:0000256" key="8">
    <source>
        <dbReference type="ARBA" id="ARBA00035100"/>
    </source>
</evidence>
<gene>
    <name evidence="14" type="ORF">GWK16_16730</name>
</gene>
<proteinExistence type="predicted"/>
<feature type="domain" description="Histidine kinase" evidence="11">
    <location>
        <begin position="495"/>
        <end position="746"/>
    </location>
</feature>
<dbReference type="PROSITE" id="PS50894">
    <property type="entry name" value="HPT"/>
    <property type="match status" value="1"/>
</dbReference>
<dbReference type="PROSITE" id="PS50109">
    <property type="entry name" value="HIS_KIN"/>
    <property type="match status" value="1"/>
</dbReference>
<feature type="domain" description="HPt" evidence="13">
    <location>
        <begin position="1"/>
        <end position="100"/>
    </location>
</feature>
<dbReference type="GO" id="GO:0000155">
    <property type="term" value="F:phosphorelay sensor kinase activity"/>
    <property type="evidence" value="ECO:0007669"/>
    <property type="project" value="UniProtKB-ARBA"/>
</dbReference>
<dbReference type="EMBL" id="JABBKX010000006">
    <property type="protein sequence ID" value="NMJ42894.1"/>
    <property type="molecule type" value="Genomic_DNA"/>
</dbReference>
<dbReference type="PANTHER" id="PTHR43395">
    <property type="entry name" value="SENSOR HISTIDINE KINASE CHEA"/>
    <property type="match status" value="1"/>
</dbReference>
<keyword evidence="5" id="KW-0808">Transferase</keyword>
<evidence type="ECO:0000256" key="5">
    <source>
        <dbReference type="ARBA" id="ARBA00022679"/>
    </source>
</evidence>
<dbReference type="SMART" id="SM00260">
    <property type="entry name" value="CheW"/>
    <property type="match status" value="1"/>
</dbReference>
<keyword evidence="10" id="KW-0175">Coiled coil</keyword>
<keyword evidence="15" id="KW-1185">Reference proteome</keyword>
<evidence type="ECO:0000256" key="6">
    <source>
        <dbReference type="ARBA" id="ARBA00022777"/>
    </source>
</evidence>
<keyword evidence="6" id="KW-0418">Kinase</keyword>
<feature type="coiled-coil region" evidence="10">
    <location>
        <begin position="533"/>
        <end position="560"/>
    </location>
</feature>
<comment type="caution">
    <text evidence="14">The sequence shown here is derived from an EMBL/GenBank/DDBJ whole genome shotgun (WGS) entry which is preliminary data.</text>
</comment>
<evidence type="ECO:0000313" key="14">
    <source>
        <dbReference type="EMBL" id="NMJ42894.1"/>
    </source>
</evidence>
<dbReference type="Pfam" id="PF01627">
    <property type="entry name" value="Hpt"/>
    <property type="match status" value="1"/>
</dbReference>
<dbReference type="InterPro" id="IPR036061">
    <property type="entry name" value="CheW-like_dom_sf"/>
</dbReference>
<dbReference type="Pfam" id="PF02518">
    <property type="entry name" value="HATPase_c"/>
    <property type="match status" value="1"/>
</dbReference>
<dbReference type="Proteomes" id="UP000548582">
    <property type="component" value="Unassembled WGS sequence"/>
</dbReference>
<evidence type="ECO:0000259" key="11">
    <source>
        <dbReference type="PROSITE" id="PS50109"/>
    </source>
</evidence>
<protein>
    <recommendedName>
        <fullName evidence="3">Chemotaxis protein CheA</fullName>
        <ecNumber evidence="2">2.7.13.3</ecNumber>
    </recommendedName>
</protein>
<dbReference type="InterPro" id="IPR036890">
    <property type="entry name" value="HATPase_C_sf"/>
</dbReference>
<reference evidence="14 15" key="1">
    <citation type="submission" date="2020-03" db="EMBL/GenBank/DDBJ databases">
        <authorList>
            <person name="Sun Q."/>
        </authorList>
    </citation>
    <scope>NUCLEOTIDE SEQUENCE [LARGE SCALE GENOMIC DNA]</scope>
    <source>
        <strain evidence="14 15">JC162</strain>
    </source>
</reference>
<dbReference type="CDD" id="cd00088">
    <property type="entry name" value="HPT"/>
    <property type="match status" value="1"/>
</dbReference>
<dbReference type="FunFam" id="3.30.565.10:FF:000016">
    <property type="entry name" value="Chemotaxis protein CheA, putative"/>
    <property type="match status" value="1"/>
</dbReference>
<dbReference type="InterPro" id="IPR002545">
    <property type="entry name" value="CheW-lke_dom"/>
</dbReference>
<evidence type="ECO:0000256" key="7">
    <source>
        <dbReference type="ARBA" id="ARBA00023012"/>
    </source>
</evidence>
<keyword evidence="4 9" id="KW-0597">Phosphoprotein</keyword>